<dbReference type="OrthoDB" id="4161406at2759"/>
<proteinExistence type="predicted"/>
<evidence type="ECO:0000313" key="3">
    <source>
        <dbReference type="Proteomes" id="UP000799539"/>
    </source>
</evidence>
<dbReference type="EMBL" id="ML992701">
    <property type="protein sequence ID" value="KAF2207720.1"/>
    <property type="molecule type" value="Genomic_DNA"/>
</dbReference>
<reference evidence="2" key="1">
    <citation type="journal article" date="2020" name="Stud. Mycol.">
        <title>101 Dothideomycetes genomes: a test case for predicting lifestyles and emergence of pathogens.</title>
        <authorList>
            <person name="Haridas S."/>
            <person name="Albert R."/>
            <person name="Binder M."/>
            <person name="Bloem J."/>
            <person name="Labutti K."/>
            <person name="Salamov A."/>
            <person name="Andreopoulos B."/>
            <person name="Baker S."/>
            <person name="Barry K."/>
            <person name="Bills G."/>
            <person name="Bluhm B."/>
            <person name="Cannon C."/>
            <person name="Castanera R."/>
            <person name="Culley D."/>
            <person name="Daum C."/>
            <person name="Ezra D."/>
            <person name="Gonzalez J."/>
            <person name="Henrissat B."/>
            <person name="Kuo A."/>
            <person name="Liang C."/>
            <person name="Lipzen A."/>
            <person name="Lutzoni F."/>
            <person name="Magnuson J."/>
            <person name="Mondo S."/>
            <person name="Nolan M."/>
            <person name="Ohm R."/>
            <person name="Pangilinan J."/>
            <person name="Park H.-J."/>
            <person name="Ramirez L."/>
            <person name="Alfaro M."/>
            <person name="Sun H."/>
            <person name="Tritt A."/>
            <person name="Yoshinaga Y."/>
            <person name="Zwiers L.-H."/>
            <person name="Turgeon B."/>
            <person name="Goodwin S."/>
            <person name="Spatafora J."/>
            <person name="Crous P."/>
            <person name="Grigoriev I."/>
        </authorList>
    </citation>
    <scope>NUCLEOTIDE SEQUENCE</scope>
    <source>
        <strain evidence="2">SCOH1-5</strain>
    </source>
</reference>
<sequence length="159" mass="16635">MPPPVLPQIIFGVAALIGIGGQAGGAVAQCYNQGNCKRDVTYAGEPHPENILSRVNMHLPNRRQADVGPCNVPQYNYDLCKNDLQAVTIDTSIPSEGVARFENVPATCMNLATTLSGQCGGDAPGVQPCGSACLQYTGLTPEQMTTISQALQPGCDGQC</sequence>
<dbReference type="Proteomes" id="UP000799539">
    <property type="component" value="Unassembled WGS sequence"/>
</dbReference>
<keyword evidence="3" id="KW-1185">Reference proteome</keyword>
<dbReference type="AlphaFoldDB" id="A0A6A6F3C3"/>
<evidence type="ECO:0000313" key="2">
    <source>
        <dbReference type="EMBL" id="KAF2207720.1"/>
    </source>
</evidence>
<keyword evidence="1" id="KW-0732">Signal</keyword>
<feature type="signal peptide" evidence="1">
    <location>
        <begin position="1"/>
        <end position="28"/>
    </location>
</feature>
<feature type="chain" id="PRO_5025677683" evidence="1">
    <location>
        <begin position="29"/>
        <end position="159"/>
    </location>
</feature>
<gene>
    <name evidence="2" type="ORF">CERZMDRAFT_102205</name>
</gene>
<evidence type="ECO:0000256" key="1">
    <source>
        <dbReference type="SAM" id="SignalP"/>
    </source>
</evidence>
<protein>
    <submittedName>
        <fullName evidence="2">Uncharacterized protein</fullName>
    </submittedName>
</protein>
<name>A0A6A6F3C3_9PEZI</name>
<organism evidence="2 3">
    <name type="scientific">Cercospora zeae-maydis SCOH1-5</name>
    <dbReference type="NCBI Taxonomy" id="717836"/>
    <lineage>
        <taxon>Eukaryota</taxon>
        <taxon>Fungi</taxon>
        <taxon>Dikarya</taxon>
        <taxon>Ascomycota</taxon>
        <taxon>Pezizomycotina</taxon>
        <taxon>Dothideomycetes</taxon>
        <taxon>Dothideomycetidae</taxon>
        <taxon>Mycosphaerellales</taxon>
        <taxon>Mycosphaerellaceae</taxon>
        <taxon>Cercospora</taxon>
    </lineage>
</organism>
<accession>A0A6A6F3C3</accession>